<accession>A0A6A6W9Y8</accession>
<gene>
    <name evidence="2" type="ORF">EJ05DRAFT_324069</name>
</gene>
<evidence type="ECO:0000256" key="1">
    <source>
        <dbReference type="SAM" id="MobiDB-lite"/>
    </source>
</evidence>
<sequence length="148" mass="17112">MSMSYTITSHHPPKCPVHSQYTLPQPIHSFTTHHHHYHHHTAPPSPQPNVTERKTRIHRPPPAQPRPTPPHHRQHPRQTRLPHKISPRQLLRQPPPPQHHQPNIRARLRNPPGLKPAPPPPAPDAPPPHLRQYPQRHAGPRRIQPCLL</sequence>
<feature type="region of interest" description="Disordered" evidence="1">
    <location>
        <begin position="1"/>
        <end position="148"/>
    </location>
</feature>
<dbReference type="GeneID" id="54481829"/>
<dbReference type="Proteomes" id="UP000799437">
    <property type="component" value="Unassembled WGS sequence"/>
</dbReference>
<evidence type="ECO:0000313" key="3">
    <source>
        <dbReference type="Proteomes" id="UP000799437"/>
    </source>
</evidence>
<dbReference type="AlphaFoldDB" id="A0A6A6W9Y8"/>
<feature type="compositionally biased region" description="Basic residues" evidence="1">
    <location>
        <begin position="31"/>
        <end position="41"/>
    </location>
</feature>
<keyword evidence="3" id="KW-1185">Reference proteome</keyword>
<feature type="compositionally biased region" description="Basic residues" evidence="1">
    <location>
        <begin position="69"/>
        <end position="86"/>
    </location>
</feature>
<proteinExistence type="predicted"/>
<dbReference type="EMBL" id="ML996570">
    <property type="protein sequence ID" value="KAF2758844.1"/>
    <property type="molecule type" value="Genomic_DNA"/>
</dbReference>
<reference evidence="2" key="1">
    <citation type="journal article" date="2020" name="Stud. Mycol.">
        <title>101 Dothideomycetes genomes: a test case for predicting lifestyles and emergence of pathogens.</title>
        <authorList>
            <person name="Haridas S."/>
            <person name="Albert R."/>
            <person name="Binder M."/>
            <person name="Bloem J."/>
            <person name="Labutti K."/>
            <person name="Salamov A."/>
            <person name="Andreopoulos B."/>
            <person name="Baker S."/>
            <person name="Barry K."/>
            <person name="Bills G."/>
            <person name="Bluhm B."/>
            <person name="Cannon C."/>
            <person name="Castanera R."/>
            <person name="Culley D."/>
            <person name="Daum C."/>
            <person name="Ezra D."/>
            <person name="Gonzalez J."/>
            <person name="Henrissat B."/>
            <person name="Kuo A."/>
            <person name="Liang C."/>
            <person name="Lipzen A."/>
            <person name="Lutzoni F."/>
            <person name="Magnuson J."/>
            <person name="Mondo S."/>
            <person name="Nolan M."/>
            <person name="Ohm R."/>
            <person name="Pangilinan J."/>
            <person name="Park H.-J."/>
            <person name="Ramirez L."/>
            <person name="Alfaro M."/>
            <person name="Sun H."/>
            <person name="Tritt A."/>
            <person name="Yoshinaga Y."/>
            <person name="Zwiers L.-H."/>
            <person name="Turgeon B."/>
            <person name="Goodwin S."/>
            <person name="Spatafora J."/>
            <person name="Crous P."/>
            <person name="Grigoriev I."/>
        </authorList>
    </citation>
    <scope>NUCLEOTIDE SEQUENCE</scope>
    <source>
        <strain evidence="2">CBS 121739</strain>
    </source>
</reference>
<feature type="compositionally biased region" description="Pro residues" evidence="1">
    <location>
        <begin position="113"/>
        <end position="129"/>
    </location>
</feature>
<organism evidence="2 3">
    <name type="scientific">Pseudovirgaria hyperparasitica</name>
    <dbReference type="NCBI Taxonomy" id="470096"/>
    <lineage>
        <taxon>Eukaryota</taxon>
        <taxon>Fungi</taxon>
        <taxon>Dikarya</taxon>
        <taxon>Ascomycota</taxon>
        <taxon>Pezizomycotina</taxon>
        <taxon>Dothideomycetes</taxon>
        <taxon>Dothideomycetes incertae sedis</taxon>
        <taxon>Acrospermales</taxon>
        <taxon>Acrospermaceae</taxon>
        <taxon>Pseudovirgaria</taxon>
    </lineage>
</organism>
<protein>
    <submittedName>
        <fullName evidence="2">Uncharacterized protein</fullName>
    </submittedName>
</protein>
<name>A0A6A6W9Y8_9PEZI</name>
<dbReference type="RefSeq" id="XP_033601295.1">
    <property type="nucleotide sequence ID" value="XM_033740775.1"/>
</dbReference>
<evidence type="ECO:0000313" key="2">
    <source>
        <dbReference type="EMBL" id="KAF2758844.1"/>
    </source>
</evidence>